<dbReference type="OrthoDB" id="2290043at2759"/>
<keyword evidence="2" id="KW-1185">Reference proteome</keyword>
<proteinExistence type="predicted"/>
<dbReference type="AlphaFoldDB" id="A0A8H7BUU9"/>
<accession>A0A8H7BUU9</accession>
<gene>
    <name evidence="1" type="ORF">EC973_009361</name>
</gene>
<protein>
    <submittedName>
        <fullName evidence="1">Uncharacterized protein</fullName>
    </submittedName>
</protein>
<organism evidence="1 2">
    <name type="scientific">Apophysomyces ossiformis</name>
    <dbReference type="NCBI Taxonomy" id="679940"/>
    <lineage>
        <taxon>Eukaryota</taxon>
        <taxon>Fungi</taxon>
        <taxon>Fungi incertae sedis</taxon>
        <taxon>Mucoromycota</taxon>
        <taxon>Mucoromycotina</taxon>
        <taxon>Mucoromycetes</taxon>
        <taxon>Mucorales</taxon>
        <taxon>Mucorineae</taxon>
        <taxon>Mucoraceae</taxon>
        <taxon>Apophysomyces</taxon>
    </lineage>
</organism>
<name>A0A8H7BUU9_9FUNG</name>
<dbReference type="Proteomes" id="UP000605846">
    <property type="component" value="Unassembled WGS sequence"/>
</dbReference>
<comment type="caution">
    <text evidence="1">The sequence shown here is derived from an EMBL/GenBank/DDBJ whole genome shotgun (WGS) entry which is preliminary data.</text>
</comment>
<evidence type="ECO:0000313" key="2">
    <source>
        <dbReference type="Proteomes" id="UP000605846"/>
    </source>
</evidence>
<evidence type="ECO:0000313" key="1">
    <source>
        <dbReference type="EMBL" id="KAF7731597.1"/>
    </source>
</evidence>
<sequence length="332" mass="36391">MAYLSVKEGQIVSATKDLVQLLGYDPTDQPLHTVLDPAQAIASSFVTIYHRQTNERLMLCVCAHPDDGTIVCSDTTVLGQLYETGKVLGDLAIARLTPYGTIDAFFCADALTAPPTSWTGVPIMRFVHPDDVQPLCAGLSQATGQGGATFKVRCQFFSARPEDDDFDWYQVMAVTLDQEMLCIIRPTTPDPEPVHVALQPCGFSHTLAQVNQRFWSALDSGRLALANLLATGLVILVQTVSHSWKLFSHDGDWIKVANWLDIITSPNSAASVVRSVVQTAKSRPEIDRFCTMIEWTGLVESGKTKSLLNKLFDHGSEWLIAKTIQHACDGIV</sequence>
<dbReference type="EMBL" id="JABAYA010000009">
    <property type="protein sequence ID" value="KAF7731597.1"/>
    <property type="molecule type" value="Genomic_DNA"/>
</dbReference>
<reference evidence="1" key="1">
    <citation type="submission" date="2020-01" db="EMBL/GenBank/DDBJ databases">
        <title>Genome Sequencing of Three Apophysomyces-Like Fungal Strains Confirms a Novel Fungal Genus in the Mucoromycota with divergent Burkholderia-like Endosymbiotic Bacteria.</title>
        <authorList>
            <person name="Stajich J.E."/>
            <person name="Macias A.M."/>
            <person name="Carter-House D."/>
            <person name="Lovett B."/>
            <person name="Kasson L.R."/>
            <person name="Berry K."/>
            <person name="Grigoriev I."/>
            <person name="Chang Y."/>
            <person name="Spatafora J."/>
            <person name="Kasson M.T."/>
        </authorList>
    </citation>
    <scope>NUCLEOTIDE SEQUENCE</scope>
    <source>
        <strain evidence="1">NRRL A-21654</strain>
    </source>
</reference>